<organism evidence="2 3">
    <name type="scientific">Mycolicibacterium phlei DSM 43239 = CCUG 21000</name>
    <dbReference type="NCBI Taxonomy" id="1226750"/>
    <lineage>
        <taxon>Bacteria</taxon>
        <taxon>Bacillati</taxon>
        <taxon>Actinomycetota</taxon>
        <taxon>Actinomycetes</taxon>
        <taxon>Mycobacteriales</taxon>
        <taxon>Mycobacteriaceae</taxon>
        <taxon>Mycolicibacterium</taxon>
    </lineage>
</organism>
<evidence type="ECO:0000313" key="2">
    <source>
        <dbReference type="EMBL" id="KAB7757259.1"/>
    </source>
</evidence>
<protein>
    <submittedName>
        <fullName evidence="2">Uncharacterized protein</fullName>
    </submittedName>
</protein>
<evidence type="ECO:0000256" key="1">
    <source>
        <dbReference type="SAM" id="Phobius"/>
    </source>
</evidence>
<reference evidence="2 3" key="1">
    <citation type="submission" date="2012-10" db="EMBL/GenBank/DDBJ databases">
        <title>The draft sequence of the Mycobacterium pheli genome.</title>
        <authorList>
            <person name="Pettersson B.M.F."/>
            <person name="Das S."/>
            <person name="Dasgupta S."/>
            <person name="Bhattacharya A."/>
            <person name="Kirsebom L.A."/>
        </authorList>
    </citation>
    <scope>NUCLEOTIDE SEQUENCE [LARGE SCALE GENOMIC DNA]</scope>
    <source>
        <strain evidence="2 3">CCUG 21000</strain>
    </source>
</reference>
<comment type="caution">
    <text evidence="2">The sequence shown here is derived from an EMBL/GenBank/DDBJ whole genome shotgun (WGS) entry which is preliminary data.</text>
</comment>
<feature type="transmembrane region" description="Helical" evidence="1">
    <location>
        <begin position="76"/>
        <end position="94"/>
    </location>
</feature>
<proteinExistence type="predicted"/>
<sequence>MMVEYVLAEGGGTPWVGPAIRAVLFIAAGGALVVVGVRRRVARARWNREDELRLLHPDGSARSDVHRTSNPHSGGIWPIAVGAVILILGLLHILDLVATLHVSGVI</sequence>
<keyword evidence="3" id="KW-1185">Reference proteome</keyword>
<dbReference type="AlphaFoldDB" id="A0A5N5V9W2"/>
<accession>A0A5N5V9W2</accession>
<evidence type="ECO:0000313" key="3">
    <source>
        <dbReference type="Proteomes" id="UP000325690"/>
    </source>
</evidence>
<dbReference type="Proteomes" id="UP000325690">
    <property type="component" value="Unassembled WGS sequence"/>
</dbReference>
<keyword evidence="1" id="KW-0812">Transmembrane</keyword>
<gene>
    <name evidence="2" type="ORF">MPHL21000_08415</name>
</gene>
<keyword evidence="1" id="KW-1133">Transmembrane helix</keyword>
<feature type="transmembrane region" description="Helical" evidence="1">
    <location>
        <begin position="20"/>
        <end position="38"/>
    </location>
</feature>
<dbReference type="EMBL" id="ANBP01000009">
    <property type="protein sequence ID" value="KAB7757259.1"/>
    <property type="molecule type" value="Genomic_DNA"/>
</dbReference>
<keyword evidence="1" id="KW-0472">Membrane</keyword>
<name>A0A5N5V9W2_MYCPH</name>